<feature type="compositionally biased region" description="Low complexity" evidence="3">
    <location>
        <begin position="176"/>
        <end position="230"/>
    </location>
</feature>
<comment type="similarity">
    <text evidence="1">Belongs to the VAMP-associated protein (VAP) (TC 9.B.17) family.</text>
</comment>
<dbReference type="Gene3D" id="2.60.40.10">
    <property type="entry name" value="Immunoglobulins"/>
    <property type="match status" value="1"/>
</dbReference>
<dbReference type="PANTHER" id="PTHR10809">
    <property type="entry name" value="VESICLE-ASSOCIATED MEMBRANE PROTEIN-ASSOCIATED PROTEIN"/>
    <property type="match status" value="1"/>
</dbReference>
<dbReference type="EMBL" id="JAUCMV010000004">
    <property type="protein sequence ID" value="KAK0404798.1"/>
    <property type="molecule type" value="Genomic_DNA"/>
</dbReference>
<comment type="function">
    <text evidence="2">Central component in molecular interactions underlying sperm crawling. Forms an extensive filament system that extends from sperm villipoda, along the leading edge of the pseudopod.</text>
</comment>
<dbReference type="AlphaFoldDB" id="A0AA39HFA5"/>
<keyword evidence="6" id="KW-1185">Reference proteome</keyword>
<dbReference type="GO" id="GO:0005886">
    <property type="term" value="C:plasma membrane"/>
    <property type="evidence" value="ECO:0007669"/>
    <property type="project" value="TreeGrafter"/>
</dbReference>
<dbReference type="GO" id="GO:0061817">
    <property type="term" value="P:endoplasmic reticulum-plasma membrane tethering"/>
    <property type="evidence" value="ECO:0007669"/>
    <property type="project" value="TreeGrafter"/>
</dbReference>
<evidence type="ECO:0000256" key="2">
    <source>
        <dbReference type="RuleBase" id="RU003425"/>
    </source>
</evidence>
<evidence type="ECO:0000313" key="5">
    <source>
        <dbReference type="EMBL" id="KAK0404798.1"/>
    </source>
</evidence>
<dbReference type="GO" id="GO:0005789">
    <property type="term" value="C:endoplasmic reticulum membrane"/>
    <property type="evidence" value="ECO:0007669"/>
    <property type="project" value="InterPro"/>
</dbReference>
<dbReference type="InterPro" id="IPR013783">
    <property type="entry name" value="Ig-like_fold"/>
</dbReference>
<dbReference type="Proteomes" id="UP001175271">
    <property type="component" value="Unassembled WGS sequence"/>
</dbReference>
<dbReference type="PANTHER" id="PTHR10809:SF67">
    <property type="entry name" value="PROTEIN CBG20367"/>
    <property type="match status" value="1"/>
</dbReference>
<dbReference type="GO" id="GO:0090158">
    <property type="term" value="P:endoplasmic reticulum membrane organization"/>
    <property type="evidence" value="ECO:0007669"/>
    <property type="project" value="TreeGrafter"/>
</dbReference>
<organism evidence="5 6">
    <name type="scientific">Steinernema hermaphroditum</name>
    <dbReference type="NCBI Taxonomy" id="289476"/>
    <lineage>
        <taxon>Eukaryota</taxon>
        <taxon>Metazoa</taxon>
        <taxon>Ecdysozoa</taxon>
        <taxon>Nematoda</taxon>
        <taxon>Chromadorea</taxon>
        <taxon>Rhabditida</taxon>
        <taxon>Tylenchina</taxon>
        <taxon>Panagrolaimomorpha</taxon>
        <taxon>Strongyloidoidea</taxon>
        <taxon>Steinernematidae</taxon>
        <taxon>Steinernema</taxon>
    </lineage>
</organism>
<dbReference type="Gene3D" id="1.20.5.170">
    <property type="match status" value="1"/>
</dbReference>
<dbReference type="SUPFAM" id="SSF49354">
    <property type="entry name" value="PapD-like"/>
    <property type="match status" value="1"/>
</dbReference>
<name>A0AA39HFA5_9BILA</name>
<comment type="caution">
    <text evidence="5">The sequence shown here is derived from an EMBL/GenBank/DDBJ whole genome shotgun (WGS) entry which is preliminary data.</text>
</comment>
<evidence type="ECO:0000256" key="3">
    <source>
        <dbReference type="SAM" id="MobiDB-lite"/>
    </source>
</evidence>
<keyword evidence="2" id="KW-0963">Cytoplasm</keyword>
<accession>A0AA39HFA5</accession>
<sequence length="343" mass="37214">MAFPLSSDPAVNGSEAIPPFLNAGHKPVSSPSANKELQFITVDSVVLRFDASEAPSSKRELTLTNTSQHRVAWRLRTNAPTRYVVSPANGFLTPTESVVVVVDLADVAKYHKRHRFMVQAMEAKEEEKDHKKIWNSDRASKLAFLQCVRVFTEGSESNTIAGNGLISPVNNSTNPGSTAESSVYTSSTSSGSRFTSSGSTITTSSSSDASSDTSSCSTTSGVSSTSEASAEYNERINDVTQKIRKAMEKKEGVSQNMIKVVNEVKKIEVELDHAGAVCQDLNARLTSIQDQTKGLEQRSAEIEKQLKPMKEGNAFLYENKLSTCAGSPDLLCSFQTNLSRTRK</sequence>
<feature type="domain" description="MSP" evidence="4">
    <location>
        <begin position="26"/>
        <end position="152"/>
    </location>
</feature>
<evidence type="ECO:0000313" key="6">
    <source>
        <dbReference type="Proteomes" id="UP001175271"/>
    </source>
</evidence>
<proteinExistence type="inferred from homology"/>
<keyword evidence="2" id="KW-0206">Cytoskeleton</keyword>
<evidence type="ECO:0000259" key="4">
    <source>
        <dbReference type="PROSITE" id="PS50202"/>
    </source>
</evidence>
<protein>
    <recommendedName>
        <fullName evidence="2">Major sperm protein</fullName>
    </recommendedName>
</protein>
<dbReference type="PROSITE" id="PS50202">
    <property type="entry name" value="MSP"/>
    <property type="match status" value="1"/>
</dbReference>
<dbReference type="GO" id="GO:0033149">
    <property type="term" value="F:FFAT motif binding"/>
    <property type="evidence" value="ECO:0007669"/>
    <property type="project" value="TreeGrafter"/>
</dbReference>
<feature type="region of interest" description="Disordered" evidence="3">
    <location>
        <begin position="159"/>
        <end position="233"/>
    </location>
</feature>
<dbReference type="Pfam" id="PF00635">
    <property type="entry name" value="Motile_Sperm"/>
    <property type="match status" value="1"/>
</dbReference>
<evidence type="ECO:0000256" key="1">
    <source>
        <dbReference type="ARBA" id="ARBA00008932"/>
    </source>
</evidence>
<dbReference type="InterPro" id="IPR016763">
    <property type="entry name" value="VAP"/>
</dbReference>
<reference evidence="5" key="1">
    <citation type="submission" date="2023-06" db="EMBL/GenBank/DDBJ databases">
        <title>Genomic analysis of the entomopathogenic nematode Steinernema hermaphroditum.</title>
        <authorList>
            <person name="Schwarz E.M."/>
            <person name="Heppert J.K."/>
            <person name="Baniya A."/>
            <person name="Schwartz H.T."/>
            <person name="Tan C.-H."/>
            <person name="Antoshechkin I."/>
            <person name="Sternberg P.W."/>
            <person name="Goodrich-Blair H."/>
            <person name="Dillman A.R."/>
        </authorList>
    </citation>
    <scope>NUCLEOTIDE SEQUENCE</scope>
    <source>
        <strain evidence="5">PS9179</strain>
        <tissue evidence="5">Whole animal</tissue>
    </source>
</reference>
<dbReference type="InterPro" id="IPR008962">
    <property type="entry name" value="PapD-like_sf"/>
</dbReference>
<dbReference type="InterPro" id="IPR000535">
    <property type="entry name" value="MSP_dom"/>
</dbReference>
<gene>
    <name evidence="5" type="ORF">QR680_017633</name>
</gene>